<evidence type="ECO:0000256" key="16">
    <source>
        <dbReference type="ARBA" id="ARBA00058640"/>
    </source>
</evidence>
<dbReference type="AlphaFoldDB" id="A0A7S9PUB5"/>
<evidence type="ECO:0000256" key="8">
    <source>
        <dbReference type="ARBA" id="ARBA00022832"/>
    </source>
</evidence>
<keyword evidence="14" id="KW-0275">Fatty acid biosynthesis</keyword>
<evidence type="ECO:0000256" key="1">
    <source>
        <dbReference type="ARBA" id="ARBA00004477"/>
    </source>
</evidence>
<keyword evidence="8" id="KW-0276">Fatty acid metabolism</keyword>
<evidence type="ECO:0000256" key="15">
    <source>
        <dbReference type="ARBA" id="ARBA00051495"/>
    </source>
</evidence>
<keyword evidence="10 17" id="KW-1133">Transmembrane helix</keyword>
<evidence type="ECO:0000313" key="20">
    <source>
        <dbReference type="Proteomes" id="UP000594364"/>
    </source>
</evidence>
<dbReference type="InterPro" id="IPR039357">
    <property type="entry name" value="SRD5A/TECR"/>
</dbReference>
<evidence type="ECO:0000256" key="17">
    <source>
        <dbReference type="SAM" id="Phobius"/>
    </source>
</evidence>
<dbReference type="OrthoDB" id="540503at2759"/>
<evidence type="ECO:0000256" key="5">
    <source>
        <dbReference type="ARBA" id="ARBA00022516"/>
    </source>
</evidence>
<dbReference type="FunFam" id="1.20.120.1630:FF:000010">
    <property type="entry name" value="Steroid alpha reductase family protein"/>
    <property type="match status" value="1"/>
</dbReference>
<sequence length="307" mass="34368">MANTTIKLTNRSPKQPIKRLPASVDLPTDATVDDLKVLIAKEAKIRDFNRIGIFDPSTRKTLKNRKAKLSDEPNVSAAKEVLVKDLGPQIAWRTVFVIEYLGPILLHALVVAARPYIYKDGAGPMSSTQWLSFGMIVAHFIKREVETLFVHKFSANTMPAFNIFKNSFFYWALSGLLCAVSIYHPGSLAARAEQPLFDLVGLALYLFSEIGNALVHLYLSSLRSTGGTERKIPSGYGFALVTCPNYMYEILAWVGIIIASRDWSVALFISIGAAQMFTWAKGKERAYRKEFPDKYKKKRFVILPGLL</sequence>
<evidence type="ECO:0000313" key="19">
    <source>
        <dbReference type="EMBL" id="QPG97932.1"/>
    </source>
</evidence>
<dbReference type="PANTHER" id="PTHR10556:SF28">
    <property type="entry name" value="VERY-LONG-CHAIN ENOYL-COA REDUCTASE"/>
    <property type="match status" value="1"/>
</dbReference>
<keyword evidence="12" id="KW-0443">Lipid metabolism</keyword>
<evidence type="ECO:0000256" key="10">
    <source>
        <dbReference type="ARBA" id="ARBA00022989"/>
    </source>
</evidence>
<dbReference type="PANTHER" id="PTHR10556">
    <property type="entry name" value="3-OXO-5-ALPHA-STEROID 4-DEHYDROGENASE"/>
    <property type="match status" value="1"/>
</dbReference>
<evidence type="ECO:0000256" key="7">
    <source>
        <dbReference type="ARBA" id="ARBA00022824"/>
    </source>
</evidence>
<dbReference type="InterPro" id="IPR001104">
    <property type="entry name" value="3-oxo-5_a-steroid_4-DH_C"/>
</dbReference>
<dbReference type="GO" id="GO:0005789">
    <property type="term" value="C:endoplasmic reticulum membrane"/>
    <property type="evidence" value="ECO:0007669"/>
    <property type="project" value="UniProtKB-SubCell"/>
</dbReference>
<accession>A0A7S9PUB5</accession>
<comment type="similarity">
    <text evidence="3">Belongs to the steroid 5-alpha reductase family.</text>
</comment>
<evidence type="ECO:0000259" key="18">
    <source>
        <dbReference type="Pfam" id="PF02544"/>
    </source>
</evidence>
<keyword evidence="6 17" id="KW-0812">Transmembrane</keyword>
<evidence type="ECO:0000256" key="13">
    <source>
        <dbReference type="ARBA" id="ARBA00023136"/>
    </source>
</evidence>
<feature type="transmembrane region" description="Helical" evidence="17">
    <location>
        <begin position="236"/>
        <end position="257"/>
    </location>
</feature>
<organism evidence="19 20">
    <name type="scientific">Epichloe festucae (strain Fl1)</name>
    <dbReference type="NCBI Taxonomy" id="877507"/>
    <lineage>
        <taxon>Eukaryota</taxon>
        <taxon>Fungi</taxon>
        <taxon>Dikarya</taxon>
        <taxon>Ascomycota</taxon>
        <taxon>Pezizomycotina</taxon>
        <taxon>Sordariomycetes</taxon>
        <taxon>Hypocreomycetidae</taxon>
        <taxon>Hypocreales</taxon>
        <taxon>Clavicipitaceae</taxon>
        <taxon>Epichloe</taxon>
    </lineage>
</organism>
<evidence type="ECO:0000256" key="4">
    <source>
        <dbReference type="ARBA" id="ARBA00012530"/>
    </source>
</evidence>
<evidence type="ECO:0000256" key="11">
    <source>
        <dbReference type="ARBA" id="ARBA00023002"/>
    </source>
</evidence>
<keyword evidence="5" id="KW-0444">Lipid biosynthesis</keyword>
<comment type="function">
    <text evidence="16">Catalyzes the last of the four reactions of the long-chain fatty acids elongation cycle. This endoplasmic reticulum-bound enzymatic process, allows the addition of 2 carbons to the chain of long- and very long-chain fatty acids/VLCFAs per cycle. This enzyme reduces the trans-2,3-enoyl-CoA fatty acid intermediate to an acyl-CoA that can be further elongated by entering a new cycle of elongation. Thereby, it participates in the production of VLCFAs of different chain lengths that are involved in multiple biological processes as precursors of membrane lipids and lipid mediators.</text>
</comment>
<dbReference type="Pfam" id="PF02544">
    <property type="entry name" value="Steroid_dh"/>
    <property type="match status" value="1"/>
</dbReference>
<comment type="subcellular location">
    <subcellularLocation>
        <location evidence="1">Endoplasmic reticulum membrane</location>
        <topology evidence="1">Multi-pass membrane protein</topology>
    </subcellularLocation>
</comment>
<dbReference type="GO" id="GO:0042761">
    <property type="term" value="P:very long-chain fatty acid biosynthetic process"/>
    <property type="evidence" value="ECO:0007669"/>
    <property type="project" value="TreeGrafter"/>
</dbReference>
<feature type="transmembrane region" description="Helical" evidence="17">
    <location>
        <begin position="168"/>
        <end position="184"/>
    </location>
</feature>
<evidence type="ECO:0000256" key="6">
    <source>
        <dbReference type="ARBA" id="ARBA00022692"/>
    </source>
</evidence>
<evidence type="ECO:0000256" key="3">
    <source>
        <dbReference type="ARBA" id="ARBA00007742"/>
    </source>
</evidence>
<feature type="transmembrane region" description="Helical" evidence="17">
    <location>
        <begin position="263"/>
        <end position="280"/>
    </location>
</feature>
<keyword evidence="13 17" id="KW-0472">Membrane</keyword>
<evidence type="ECO:0000256" key="2">
    <source>
        <dbReference type="ARBA" id="ARBA00005194"/>
    </source>
</evidence>
<dbReference type="EMBL" id="CP031386">
    <property type="protein sequence ID" value="QPG97932.1"/>
    <property type="molecule type" value="Genomic_DNA"/>
</dbReference>
<comment type="pathway">
    <text evidence="2">Lipid metabolism; fatty acid biosynthesis.</text>
</comment>
<evidence type="ECO:0000256" key="9">
    <source>
        <dbReference type="ARBA" id="ARBA00022857"/>
    </source>
</evidence>
<keyword evidence="7" id="KW-0256">Endoplasmic reticulum</keyword>
<name>A0A7S9PUB5_EPIFF</name>
<dbReference type="Gene3D" id="1.20.120.1630">
    <property type="match status" value="1"/>
</dbReference>
<proteinExistence type="inferred from homology"/>
<keyword evidence="20" id="KW-1185">Reference proteome</keyword>
<dbReference type="PROSITE" id="PS50244">
    <property type="entry name" value="S5A_REDUCTASE"/>
    <property type="match status" value="1"/>
</dbReference>
<dbReference type="EC" id="1.3.1.93" evidence="4"/>
<dbReference type="GO" id="GO:0102758">
    <property type="term" value="F:very-long-chain enoyl-CoA reductase activity"/>
    <property type="evidence" value="ECO:0007669"/>
    <property type="project" value="UniProtKB-EC"/>
</dbReference>
<evidence type="ECO:0000256" key="14">
    <source>
        <dbReference type="ARBA" id="ARBA00023160"/>
    </source>
</evidence>
<reference evidence="19 20" key="1">
    <citation type="journal article" date="2018" name="PLoS Genet.">
        <title>Repeat elements organise 3D genome structure and mediate transcription in the filamentous fungus Epichloe festucae.</title>
        <authorList>
            <person name="Winter D.J."/>
            <person name="Ganley A.R.D."/>
            <person name="Young C.A."/>
            <person name="Liachko I."/>
            <person name="Schardl C.L."/>
            <person name="Dupont P.Y."/>
            <person name="Berry D."/>
            <person name="Ram A."/>
            <person name="Scott B."/>
            <person name="Cox M.P."/>
        </authorList>
    </citation>
    <scope>NUCLEOTIDE SEQUENCE [LARGE SCALE GENOMIC DNA]</scope>
    <source>
        <strain evidence="19 20">Fl1</strain>
    </source>
</reference>
<feature type="transmembrane region" description="Helical" evidence="17">
    <location>
        <begin position="196"/>
        <end position="215"/>
    </location>
</feature>
<keyword evidence="9" id="KW-0521">NADP</keyword>
<evidence type="ECO:0000256" key="12">
    <source>
        <dbReference type="ARBA" id="ARBA00023098"/>
    </source>
</evidence>
<protein>
    <recommendedName>
        <fullName evidence="4">very-long-chain enoyl-CoA reductase</fullName>
        <ecNumber evidence="4">1.3.1.93</ecNumber>
    </recommendedName>
</protein>
<gene>
    <name evidence="19" type="ORF">C2857_007052</name>
</gene>
<comment type="catalytic activity">
    <reaction evidence="15">
        <text>a very-long-chain 2,3-saturated fatty acyl-CoA + NADP(+) = a very-long-chain (2E)-enoyl-CoA + NADPH + H(+)</text>
        <dbReference type="Rhea" id="RHEA:14473"/>
        <dbReference type="ChEBI" id="CHEBI:15378"/>
        <dbReference type="ChEBI" id="CHEBI:57783"/>
        <dbReference type="ChEBI" id="CHEBI:58349"/>
        <dbReference type="ChEBI" id="CHEBI:83724"/>
        <dbReference type="ChEBI" id="CHEBI:83728"/>
        <dbReference type="EC" id="1.3.1.93"/>
    </reaction>
</comment>
<keyword evidence="11" id="KW-0560">Oxidoreductase</keyword>
<feature type="domain" description="3-oxo-5-alpha-steroid 4-dehydrogenase C-terminal" evidence="18">
    <location>
        <begin position="156"/>
        <end position="306"/>
    </location>
</feature>
<dbReference type="Proteomes" id="UP000594364">
    <property type="component" value="Chromosome 2"/>
</dbReference>